<keyword evidence="2" id="KW-1133">Transmembrane helix</keyword>
<name>A0A895YH28_9ACTN</name>
<protein>
    <submittedName>
        <fullName evidence="4">Zf-HC2 domain-containing protein</fullName>
    </submittedName>
</protein>
<dbReference type="RefSeq" id="WP_239676846.1">
    <property type="nucleotide sequence ID" value="NZ_CP070499.1"/>
</dbReference>
<feature type="transmembrane region" description="Helical" evidence="2">
    <location>
        <begin position="134"/>
        <end position="150"/>
    </location>
</feature>
<reference evidence="4" key="1">
    <citation type="submission" date="2021-02" db="EMBL/GenBank/DDBJ databases">
        <title>Natrosporangium hydrolyticum gen. nov., sp. nov, a haloalkaliphilic actinobacterium from a soda solonchak soil.</title>
        <authorList>
            <person name="Sorokin D.Y."/>
            <person name="Khijniak T.V."/>
            <person name="Zakharycheva A.P."/>
            <person name="Boueva O.V."/>
            <person name="Ariskina E.V."/>
            <person name="Hahnke R.L."/>
            <person name="Bunk B."/>
            <person name="Sproer C."/>
            <person name="Schumann P."/>
            <person name="Evtushenko L.I."/>
            <person name="Kublanov I.V."/>
        </authorList>
    </citation>
    <scope>NUCLEOTIDE SEQUENCE</scope>
    <source>
        <strain evidence="4">DSM 106523</strain>
    </source>
</reference>
<feature type="region of interest" description="Disordered" evidence="1">
    <location>
        <begin position="217"/>
        <end position="269"/>
    </location>
</feature>
<dbReference type="KEGG" id="nhy:JQS43_25095"/>
<keyword evidence="2" id="KW-0472">Membrane</keyword>
<dbReference type="Proteomes" id="UP000662857">
    <property type="component" value="Chromosome"/>
</dbReference>
<proteinExistence type="predicted"/>
<dbReference type="EMBL" id="CP070499">
    <property type="protein sequence ID" value="QSB14693.1"/>
    <property type="molecule type" value="Genomic_DNA"/>
</dbReference>
<organism evidence="4 5">
    <name type="scientific">Natronosporangium hydrolyticum</name>
    <dbReference type="NCBI Taxonomy" id="2811111"/>
    <lineage>
        <taxon>Bacteria</taxon>
        <taxon>Bacillati</taxon>
        <taxon>Actinomycetota</taxon>
        <taxon>Actinomycetes</taxon>
        <taxon>Micromonosporales</taxon>
        <taxon>Micromonosporaceae</taxon>
        <taxon>Natronosporangium</taxon>
    </lineage>
</organism>
<evidence type="ECO:0000313" key="4">
    <source>
        <dbReference type="EMBL" id="QSB14693.1"/>
    </source>
</evidence>
<evidence type="ECO:0000256" key="2">
    <source>
        <dbReference type="SAM" id="Phobius"/>
    </source>
</evidence>
<evidence type="ECO:0000313" key="5">
    <source>
        <dbReference type="Proteomes" id="UP000662857"/>
    </source>
</evidence>
<dbReference type="Pfam" id="PF13490">
    <property type="entry name" value="zf-HC2"/>
    <property type="match status" value="1"/>
</dbReference>
<keyword evidence="5" id="KW-1185">Reference proteome</keyword>
<accession>A0A895YH28</accession>
<feature type="transmembrane region" description="Helical" evidence="2">
    <location>
        <begin position="185"/>
        <end position="203"/>
    </location>
</feature>
<evidence type="ECO:0000259" key="3">
    <source>
        <dbReference type="Pfam" id="PF13490"/>
    </source>
</evidence>
<sequence>MTDYGTVGCEQYREALSARLDGEAEPVPAAATDAHLAGCPACRAWEQSAAAVTRLIRTGPAKAAPDLADRVVSAAPGRWRSRAAVLLRVALGAIGTVQLILGLLQLTTLRPAGESHAHGTTVDGATAGHLWHESAAWNVAVGAAFVWVAARRGRPTGIVPILTVFIAMLVVLSAADIWAGRVEPARLASHVFVIAGYLIVLALSRRALDLTPPGSVVGEAGQREAAEPDAPRPAKGEGAAQSADGVVIPFPGRPDRGQPAAEARWPHAA</sequence>
<dbReference type="InterPro" id="IPR027383">
    <property type="entry name" value="Znf_put"/>
</dbReference>
<feature type="compositionally biased region" description="Basic and acidic residues" evidence="1">
    <location>
        <begin position="221"/>
        <end position="235"/>
    </location>
</feature>
<feature type="transmembrane region" description="Helical" evidence="2">
    <location>
        <begin position="157"/>
        <end position="179"/>
    </location>
</feature>
<gene>
    <name evidence="4" type="ORF">JQS43_25095</name>
</gene>
<evidence type="ECO:0000256" key="1">
    <source>
        <dbReference type="SAM" id="MobiDB-lite"/>
    </source>
</evidence>
<keyword evidence="2" id="KW-0812">Transmembrane</keyword>
<feature type="domain" description="Putative zinc-finger" evidence="3">
    <location>
        <begin position="9"/>
        <end position="43"/>
    </location>
</feature>
<dbReference type="AlphaFoldDB" id="A0A895YH28"/>
<feature type="transmembrane region" description="Helical" evidence="2">
    <location>
        <begin position="85"/>
        <end position="106"/>
    </location>
</feature>